<dbReference type="PANTHER" id="PTHR42663">
    <property type="entry name" value="HYDROLASE C777.06C-RELATED-RELATED"/>
    <property type="match status" value="1"/>
</dbReference>
<keyword evidence="3" id="KW-1185">Reference proteome</keyword>
<dbReference type="SMART" id="SM00849">
    <property type="entry name" value="Lactamase_B"/>
    <property type="match status" value="1"/>
</dbReference>
<sequence length="260" mass="29870">MKRYKKHLKVTFLGTGTSQGVPMIASKDPVCLSKNLKDKRLRSSVLISWNDVSYVVDCGPDFRQQMLRENIECIQGVLFTHEHADHTAGLDDLRPFCYQIAEMPIYLNQKTLDSLEQRFQYIFSIENRYPGAPSVSPFVVNNSSFTLHELTVQPIQILHGKLSILGYRFEQLAYLTDVKYIAEAEKEKLQNLDVLIVNALRIEAHPTHLNLKEALELVAELQPKRTYFTHISHKLGFHDEVSRKLPKNVFLAFDGLKIET</sequence>
<gene>
    <name evidence="2" type="ORF">JL193_01775</name>
</gene>
<feature type="domain" description="Metallo-beta-lactamase" evidence="1">
    <location>
        <begin position="41"/>
        <end position="230"/>
    </location>
</feature>
<dbReference type="Proteomes" id="UP000663935">
    <property type="component" value="Chromosome"/>
</dbReference>
<evidence type="ECO:0000313" key="3">
    <source>
        <dbReference type="Proteomes" id="UP000663935"/>
    </source>
</evidence>
<protein>
    <submittedName>
        <fullName evidence="2">MBL fold metallo-hydrolase</fullName>
    </submittedName>
</protein>
<evidence type="ECO:0000259" key="1">
    <source>
        <dbReference type="SMART" id="SM00849"/>
    </source>
</evidence>
<dbReference type="RefSeq" id="WP_207972202.1">
    <property type="nucleotide sequence ID" value="NZ_CP071795.1"/>
</dbReference>
<dbReference type="Pfam" id="PF12706">
    <property type="entry name" value="Lactamase_B_2"/>
    <property type="match status" value="1"/>
</dbReference>
<dbReference type="InterPro" id="IPR001279">
    <property type="entry name" value="Metallo-B-lactamas"/>
</dbReference>
<dbReference type="EMBL" id="CP071795">
    <property type="protein sequence ID" value="QTD38059.1"/>
    <property type="molecule type" value="Genomic_DNA"/>
</dbReference>
<reference evidence="2 3" key="1">
    <citation type="submission" date="2021-03" db="EMBL/GenBank/DDBJ databases">
        <title>Complete genome of Polaribacter_sp.G4M1.</title>
        <authorList>
            <person name="Jeong S.W."/>
            <person name="Bae J.W."/>
        </authorList>
    </citation>
    <scope>NUCLEOTIDE SEQUENCE [LARGE SCALE GENOMIC DNA]</scope>
    <source>
        <strain evidence="2 3">G4M1</strain>
    </source>
</reference>
<dbReference type="InterPro" id="IPR036866">
    <property type="entry name" value="RibonucZ/Hydroxyglut_hydro"/>
</dbReference>
<dbReference type="SUPFAM" id="SSF56281">
    <property type="entry name" value="Metallo-hydrolase/oxidoreductase"/>
    <property type="match status" value="1"/>
</dbReference>
<accession>A0ABX7SWL1</accession>
<dbReference type="CDD" id="cd16279">
    <property type="entry name" value="metallo-hydrolase-like_MBL-fold"/>
    <property type="match status" value="1"/>
</dbReference>
<evidence type="ECO:0000313" key="2">
    <source>
        <dbReference type="EMBL" id="QTD38059.1"/>
    </source>
</evidence>
<dbReference type="Gene3D" id="3.60.15.10">
    <property type="entry name" value="Ribonuclease Z/Hydroxyacylglutathione hydrolase-like"/>
    <property type="match status" value="1"/>
</dbReference>
<proteinExistence type="predicted"/>
<dbReference type="PANTHER" id="PTHR42663:SF6">
    <property type="entry name" value="HYDROLASE C777.06C-RELATED"/>
    <property type="match status" value="1"/>
</dbReference>
<name>A0ABX7SWL1_9FLAO</name>
<organism evidence="2 3">
    <name type="scientific">Polaribacter batillariae</name>
    <dbReference type="NCBI Taxonomy" id="2808900"/>
    <lineage>
        <taxon>Bacteria</taxon>
        <taxon>Pseudomonadati</taxon>
        <taxon>Bacteroidota</taxon>
        <taxon>Flavobacteriia</taxon>
        <taxon>Flavobacteriales</taxon>
        <taxon>Flavobacteriaceae</taxon>
    </lineage>
</organism>